<evidence type="ECO:0000313" key="3">
    <source>
        <dbReference type="Proteomes" id="UP001139028"/>
    </source>
</evidence>
<feature type="repeat" description="TPR" evidence="1">
    <location>
        <begin position="57"/>
        <end position="90"/>
    </location>
</feature>
<comment type="caution">
    <text evidence="2">The sequence shown here is derived from an EMBL/GenBank/DDBJ whole genome shotgun (WGS) entry which is preliminary data.</text>
</comment>
<name>A0A9X2J7Q8_9GAMM</name>
<dbReference type="SUPFAM" id="SSF48452">
    <property type="entry name" value="TPR-like"/>
    <property type="match status" value="1"/>
</dbReference>
<dbReference type="RefSeq" id="WP_252466384.1">
    <property type="nucleotide sequence ID" value="NZ_JALBWM010000037.1"/>
</dbReference>
<protein>
    <recommendedName>
        <fullName evidence="4">Tetratricopeptide repeat-containing protein</fullName>
    </recommendedName>
</protein>
<evidence type="ECO:0000256" key="1">
    <source>
        <dbReference type="PROSITE-ProRule" id="PRU00339"/>
    </source>
</evidence>
<dbReference type="PROSITE" id="PS50005">
    <property type="entry name" value="TPR"/>
    <property type="match status" value="1"/>
</dbReference>
<accession>A0A9X2J7Q8</accession>
<reference evidence="2" key="1">
    <citation type="journal article" date="2022" name="Arch. Microbiol.">
        <title>Microbulbifer okhotskensis sp. nov., isolated from a deep bottom sediment of the Okhotsk Sea.</title>
        <authorList>
            <person name="Romanenko L."/>
            <person name="Kurilenko V."/>
            <person name="Otstavnykh N."/>
            <person name="Velansky P."/>
            <person name="Isaeva M."/>
            <person name="Mikhailov V."/>
        </authorList>
    </citation>
    <scope>NUCLEOTIDE SEQUENCE</scope>
    <source>
        <strain evidence="2">OS29</strain>
    </source>
</reference>
<evidence type="ECO:0008006" key="4">
    <source>
        <dbReference type="Google" id="ProtNLM"/>
    </source>
</evidence>
<gene>
    <name evidence="2" type="ORF">MO867_10435</name>
</gene>
<dbReference type="Proteomes" id="UP001139028">
    <property type="component" value="Unassembled WGS sequence"/>
</dbReference>
<proteinExistence type="predicted"/>
<evidence type="ECO:0000313" key="2">
    <source>
        <dbReference type="EMBL" id="MCO1334756.1"/>
    </source>
</evidence>
<sequence length="244" mass="27643">MFKKVLTILISSFFIGNVVAWFSGAAPIEFEKIEFSDDEIKQVEFLQEEIGKDSNDPDLMMELGQLFSHHNELDRAALLLHNAYQLRPDDMLIRAAYFSNEGKRAGAMFDPVMGLYKLYRLRHAMDEVDDAGVQAGSDFNVRLIRLITFSYVGKISGHFDRVFEDELWFNHLIDTGSDTLPDTMEQMVYLALANAYFKKANDSDTELAVAFDYYQKALAFAPCPLTMEASCKQLSQMVVILGAS</sequence>
<dbReference type="AlphaFoldDB" id="A0A9X2J7Q8"/>
<dbReference type="InterPro" id="IPR019734">
    <property type="entry name" value="TPR_rpt"/>
</dbReference>
<organism evidence="2 3">
    <name type="scientific">Microbulbifer okhotskensis</name>
    <dbReference type="NCBI Taxonomy" id="2926617"/>
    <lineage>
        <taxon>Bacteria</taxon>
        <taxon>Pseudomonadati</taxon>
        <taxon>Pseudomonadota</taxon>
        <taxon>Gammaproteobacteria</taxon>
        <taxon>Cellvibrionales</taxon>
        <taxon>Microbulbiferaceae</taxon>
        <taxon>Microbulbifer</taxon>
    </lineage>
</organism>
<dbReference type="Gene3D" id="1.25.40.10">
    <property type="entry name" value="Tetratricopeptide repeat domain"/>
    <property type="match status" value="1"/>
</dbReference>
<keyword evidence="3" id="KW-1185">Reference proteome</keyword>
<keyword evidence="1" id="KW-0802">TPR repeat</keyword>
<dbReference type="EMBL" id="JALBWM010000037">
    <property type="protein sequence ID" value="MCO1334756.1"/>
    <property type="molecule type" value="Genomic_DNA"/>
</dbReference>
<dbReference type="InterPro" id="IPR011990">
    <property type="entry name" value="TPR-like_helical_dom_sf"/>
</dbReference>